<name>A0ABY9TNT6_9GAMM</name>
<protein>
    <submittedName>
        <fullName evidence="1">Uncharacterized protein</fullName>
    </submittedName>
</protein>
<evidence type="ECO:0000313" key="1">
    <source>
        <dbReference type="EMBL" id="WNC70056.1"/>
    </source>
</evidence>
<dbReference type="RefSeq" id="WP_348389197.1">
    <property type="nucleotide sequence ID" value="NZ_CP134146.1"/>
</dbReference>
<accession>A0ABY9TNT6</accession>
<reference evidence="2" key="1">
    <citation type="submission" date="2023-09" db="EMBL/GenBank/DDBJ databases">
        <authorList>
            <person name="Li S."/>
            <person name="Li X."/>
            <person name="Zhang C."/>
            <person name="Zhao Z."/>
        </authorList>
    </citation>
    <scope>NUCLEOTIDE SEQUENCE [LARGE SCALE GENOMIC DNA]</scope>
    <source>
        <strain evidence="2">SQ345</strain>
    </source>
</reference>
<gene>
    <name evidence="1" type="ORF">RI845_07940</name>
</gene>
<keyword evidence="2" id="KW-1185">Reference proteome</keyword>
<dbReference type="Proteomes" id="UP001248581">
    <property type="component" value="Chromosome"/>
</dbReference>
<organism evidence="1 2">
    <name type="scientific">Thalassotalea nanhaiensis</name>
    <dbReference type="NCBI Taxonomy" id="3065648"/>
    <lineage>
        <taxon>Bacteria</taxon>
        <taxon>Pseudomonadati</taxon>
        <taxon>Pseudomonadota</taxon>
        <taxon>Gammaproteobacteria</taxon>
        <taxon>Alteromonadales</taxon>
        <taxon>Colwelliaceae</taxon>
        <taxon>Thalassotalea</taxon>
    </lineage>
</organism>
<evidence type="ECO:0000313" key="2">
    <source>
        <dbReference type="Proteomes" id="UP001248581"/>
    </source>
</evidence>
<sequence>MLANIFTPSPYINQYAKGWIFDTFTWALTEFDAAVFMQDSQLILPTNKFYPGKVSSIEEMAQSVFDHTLKYAGMQHWPIKLVAPDKYQEHALPKLSFTGGMRGSQSQVINTDYTVNNNSEILVSYNPAQINQPQDLVASFVQAFASILIAQRGVLPPGGDKLLPQAVDLVAAFMGFGVMFANTAYQFKGGCGSCYNKYANRQSALVEKEIIYCLALFATLKKIPGRHVTSHLKAHLRKDFRKALKELKRDNDTKQLRLLTKQ</sequence>
<proteinExistence type="predicted"/>
<dbReference type="EMBL" id="CP134146">
    <property type="protein sequence ID" value="WNC70056.1"/>
    <property type="molecule type" value="Genomic_DNA"/>
</dbReference>